<dbReference type="EMBL" id="BBMT01000003">
    <property type="protein sequence ID" value="GAL33276.1"/>
    <property type="molecule type" value="Genomic_DNA"/>
</dbReference>
<dbReference type="Proteomes" id="UP000029224">
    <property type="component" value="Unassembled WGS sequence"/>
</dbReference>
<sequence>MSNHELQQQIDELQAQLNSMEEQDELQQNESELNEEDKLEALISSATPNQLIERLKVLFGQGGEEGELQEKCNELIAELEIQLEQLPPKACLLIFSAGIVFGRVLR</sequence>
<dbReference type="AlphaFoldDB" id="A0A090SZZ8"/>
<accession>A0A090SZZ8</accession>
<evidence type="ECO:0000313" key="3">
    <source>
        <dbReference type="Proteomes" id="UP000029224"/>
    </source>
</evidence>
<organism evidence="2 3">
    <name type="scientific">Vibrio maritimus</name>
    <dbReference type="NCBI Taxonomy" id="990268"/>
    <lineage>
        <taxon>Bacteria</taxon>
        <taxon>Pseudomonadati</taxon>
        <taxon>Pseudomonadota</taxon>
        <taxon>Gammaproteobacteria</taxon>
        <taxon>Vibrionales</taxon>
        <taxon>Vibrionaceae</taxon>
        <taxon>Vibrio</taxon>
    </lineage>
</organism>
<protein>
    <submittedName>
        <fullName evidence="2">Uncharacterized protein</fullName>
    </submittedName>
</protein>
<keyword evidence="3" id="KW-1185">Reference proteome</keyword>
<evidence type="ECO:0000313" key="2">
    <source>
        <dbReference type="EMBL" id="GAL33276.1"/>
    </source>
</evidence>
<feature type="coiled-coil region" evidence="1">
    <location>
        <begin position="3"/>
        <end position="30"/>
    </location>
</feature>
<reference evidence="2 3" key="2">
    <citation type="submission" date="2014-09" db="EMBL/GenBank/DDBJ databases">
        <authorList>
            <consortium name="NBRP consortium"/>
            <person name="Sawabe T."/>
            <person name="Meirelles P."/>
            <person name="Nakanishi M."/>
            <person name="Sayaka M."/>
            <person name="Hattori M."/>
            <person name="Ohkuma M."/>
        </authorList>
    </citation>
    <scope>NUCLEOTIDE SEQUENCE [LARGE SCALE GENOMIC DNA]</scope>
    <source>
        <strain evidence="2 3">JCM 19240</strain>
    </source>
</reference>
<evidence type="ECO:0000256" key="1">
    <source>
        <dbReference type="SAM" id="Coils"/>
    </source>
</evidence>
<reference evidence="2 3" key="1">
    <citation type="submission" date="2014-09" db="EMBL/GenBank/DDBJ databases">
        <title>Vibrio maritimus JCM 19240. (C210) whole genome shotgun sequence.</title>
        <authorList>
            <person name="Sawabe T."/>
            <person name="Meirelles P."/>
            <person name="Nakanishi M."/>
            <person name="Sayaka M."/>
            <person name="Hattori M."/>
            <person name="Ohkuma M."/>
        </authorList>
    </citation>
    <scope>NUCLEOTIDE SEQUENCE [LARGE SCALE GENOMIC DNA]</scope>
    <source>
        <strain evidence="2 3">JCM 19240</strain>
    </source>
</reference>
<gene>
    <name evidence="2" type="ORF">JCM19240_1972</name>
</gene>
<comment type="caution">
    <text evidence="2">The sequence shown here is derived from an EMBL/GenBank/DDBJ whole genome shotgun (WGS) entry which is preliminary data.</text>
</comment>
<keyword evidence="1" id="KW-0175">Coiled coil</keyword>
<name>A0A090SZZ8_9VIBR</name>
<proteinExistence type="predicted"/>